<dbReference type="Proteomes" id="UP001595713">
    <property type="component" value="Unassembled WGS sequence"/>
</dbReference>
<protein>
    <submittedName>
        <fullName evidence="2">Universal stress protein</fullName>
    </submittedName>
</protein>
<dbReference type="SUPFAM" id="SSF52402">
    <property type="entry name" value="Adenine nucleotide alpha hydrolases-like"/>
    <property type="match status" value="2"/>
</dbReference>
<keyword evidence="3" id="KW-1185">Reference proteome</keyword>
<sequence length="274" mass="28931">MIRDIVAIVEDGEKAGALLDAVGGFARQTGAFLKLVVLTPAQKVSPAIAPLESLYVPDVVLLGDDAANVDAVRTRLAQTGCAFEIVGLYDDGSALARAASLRQLGDLIVIGGRGDWPTAGLRTRVIETLLRSSGTPILLLPAGLPMPRMRHVVLGWTPTSPAFRALHDLIRLAEPGAAIDVVTIAPAPRTGDEADVSHGEVERHLARHGFVAQGQWIIGDHQPDATTLERYARGVAADLLVVGGTTHSHLRNRILGGVTSDLIERADTAVLISQ</sequence>
<dbReference type="EMBL" id="JBHRXP010000007">
    <property type="protein sequence ID" value="MFC3580894.1"/>
    <property type="molecule type" value="Genomic_DNA"/>
</dbReference>
<dbReference type="Gene3D" id="3.40.50.12370">
    <property type="match status" value="1"/>
</dbReference>
<dbReference type="RefSeq" id="WP_261294257.1">
    <property type="nucleotide sequence ID" value="NZ_JANQBK010000005.1"/>
</dbReference>
<dbReference type="Pfam" id="PF00582">
    <property type="entry name" value="Usp"/>
    <property type="match status" value="1"/>
</dbReference>
<proteinExistence type="predicted"/>
<accession>A0ABV7SXT7</accession>
<evidence type="ECO:0000313" key="3">
    <source>
        <dbReference type="Proteomes" id="UP001595713"/>
    </source>
</evidence>
<organism evidence="2 3">
    <name type="scientific">Sphingomonas hylomeconis</name>
    <dbReference type="NCBI Taxonomy" id="1395958"/>
    <lineage>
        <taxon>Bacteria</taxon>
        <taxon>Pseudomonadati</taxon>
        <taxon>Pseudomonadota</taxon>
        <taxon>Alphaproteobacteria</taxon>
        <taxon>Sphingomonadales</taxon>
        <taxon>Sphingomonadaceae</taxon>
        <taxon>Sphingomonas</taxon>
    </lineage>
</organism>
<comment type="caution">
    <text evidence="2">The sequence shown here is derived from an EMBL/GenBank/DDBJ whole genome shotgun (WGS) entry which is preliminary data.</text>
</comment>
<evidence type="ECO:0000259" key="1">
    <source>
        <dbReference type="Pfam" id="PF00582"/>
    </source>
</evidence>
<feature type="domain" description="UspA" evidence="1">
    <location>
        <begin position="150"/>
        <end position="272"/>
    </location>
</feature>
<dbReference type="CDD" id="cd00293">
    <property type="entry name" value="USP-like"/>
    <property type="match status" value="1"/>
</dbReference>
<dbReference type="InterPro" id="IPR006016">
    <property type="entry name" value="UspA"/>
</dbReference>
<gene>
    <name evidence="2" type="ORF">ACFONA_12030</name>
</gene>
<evidence type="ECO:0000313" key="2">
    <source>
        <dbReference type="EMBL" id="MFC3580894.1"/>
    </source>
</evidence>
<name>A0ABV7SXT7_9SPHN</name>
<reference evidence="3" key="1">
    <citation type="journal article" date="2019" name="Int. J. Syst. Evol. Microbiol.">
        <title>The Global Catalogue of Microorganisms (GCM) 10K type strain sequencing project: providing services to taxonomists for standard genome sequencing and annotation.</title>
        <authorList>
            <consortium name="The Broad Institute Genomics Platform"/>
            <consortium name="The Broad Institute Genome Sequencing Center for Infectious Disease"/>
            <person name="Wu L."/>
            <person name="Ma J."/>
        </authorList>
    </citation>
    <scope>NUCLEOTIDE SEQUENCE [LARGE SCALE GENOMIC DNA]</scope>
    <source>
        <strain evidence="3">KCTC 42739</strain>
    </source>
</reference>